<keyword evidence="2" id="KW-1133">Transmembrane helix</keyword>
<reference evidence="4" key="1">
    <citation type="submission" date="2025-08" db="UniProtKB">
        <authorList>
            <consortium name="RefSeq"/>
        </authorList>
    </citation>
    <scope>IDENTIFICATION</scope>
</reference>
<keyword evidence="2" id="KW-0472">Membrane</keyword>
<name>A0A8M8VD09_SESIN</name>
<keyword evidence="3" id="KW-1185">Reference proteome</keyword>
<dbReference type="AlphaFoldDB" id="A0A8M8VD09"/>
<evidence type="ECO:0000256" key="1">
    <source>
        <dbReference type="SAM" id="MobiDB-lite"/>
    </source>
</evidence>
<evidence type="ECO:0000313" key="3">
    <source>
        <dbReference type="Proteomes" id="UP000504604"/>
    </source>
</evidence>
<dbReference type="Proteomes" id="UP000504604">
    <property type="component" value="Linkage group LG2"/>
</dbReference>
<dbReference type="KEGG" id="sind:105155400"/>
<sequence>MKKRRARSGFSFSGQAAAAAGGGGGGSKEKEKEKEKAKAKGRVLLKYEALPEYLKDNEFIRDYYRCEWPLKDVVLSIFSLHNETLNIWTHFLGFMIFMGMMLMNLTEKMSIENVIAIGERSDGWLTSKTIYRSNASNVFFTVLRLAFALMDEESLASWRWFLRMLSKYLLPSDDDRVCLISDMHAGLINAINYVPAFKFSRGVHRFYLRHVCLNFNTKFKNIQLKDMCWRAGAKDNSRKFDRIMEEIKSLNEESYDWLGRIDKAQWTLAHDGSWRTGILTTNMSECINGVLKGARRLPIMAIVQITLSHSV</sequence>
<dbReference type="PANTHER" id="PTHR31973:SF195">
    <property type="entry name" value="MUDR FAMILY TRANSPOSASE"/>
    <property type="match status" value="1"/>
</dbReference>
<proteinExistence type="predicted"/>
<accession>A0A8M8VD09</accession>
<gene>
    <name evidence="4" type="primary">LOC105155400</name>
</gene>
<evidence type="ECO:0000256" key="2">
    <source>
        <dbReference type="SAM" id="Phobius"/>
    </source>
</evidence>
<dbReference type="OrthoDB" id="914165at2759"/>
<dbReference type="GeneID" id="105155400"/>
<evidence type="ECO:0000313" key="4">
    <source>
        <dbReference type="RefSeq" id="XP_020554430.1"/>
    </source>
</evidence>
<dbReference type="RefSeq" id="XP_020554430.1">
    <property type="nucleotide sequence ID" value="XM_020698771.1"/>
</dbReference>
<keyword evidence="2" id="KW-0812">Transmembrane</keyword>
<dbReference type="PANTHER" id="PTHR31973">
    <property type="entry name" value="POLYPROTEIN, PUTATIVE-RELATED"/>
    <property type="match status" value="1"/>
</dbReference>
<feature type="transmembrane region" description="Helical" evidence="2">
    <location>
        <begin position="85"/>
        <end position="105"/>
    </location>
</feature>
<organism evidence="3 4">
    <name type="scientific">Sesamum indicum</name>
    <name type="common">Oriental sesame</name>
    <name type="synonym">Sesamum orientale</name>
    <dbReference type="NCBI Taxonomy" id="4182"/>
    <lineage>
        <taxon>Eukaryota</taxon>
        <taxon>Viridiplantae</taxon>
        <taxon>Streptophyta</taxon>
        <taxon>Embryophyta</taxon>
        <taxon>Tracheophyta</taxon>
        <taxon>Spermatophyta</taxon>
        <taxon>Magnoliopsida</taxon>
        <taxon>eudicotyledons</taxon>
        <taxon>Gunneridae</taxon>
        <taxon>Pentapetalae</taxon>
        <taxon>asterids</taxon>
        <taxon>lamiids</taxon>
        <taxon>Lamiales</taxon>
        <taxon>Pedaliaceae</taxon>
        <taxon>Sesamum</taxon>
    </lineage>
</organism>
<feature type="region of interest" description="Disordered" evidence="1">
    <location>
        <begin position="1"/>
        <end position="35"/>
    </location>
</feature>
<protein>
    <submittedName>
        <fullName evidence="4">Uncharacterized protein LOC105155400 isoform X1</fullName>
    </submittedName>
</protein>